<evidence type="ECO:0000313" key="2">
    <source>
        <dbReference type="Proteomes" id="UP000231371"/>
    </source>
</evidence>
<name>A0A2H0KF08_9BACT</name>
<reference evidence="1 2" key="1">
    <citation type="submission" date="2017-09" db="EMBL/GenBank/DDBJ databases">
        <title>Depth-based differentiation of microbial function through sediment-hosted aquifers and enrichment of novel symbionts in the deep terrestrial subsurface.</title>
        <authorList>
            <person name="Probst A.J."/>
            <person name="Ladd B."/>
            <person name="Jarett J.K."/>
            <person name="Geller-Mcgrath D.E."/>
            <person name="Sieber C.M."/>
            <person name="Emerson J.B."/>
            <person name="Anantharaman K."/>
            <person name="Thomas B.C."/>
            <person name="Malmstrom R."/>
            <person name="Stieglmeier M."/>
            <person name="Klingl A."/>
            <person name="Woyke T."/>
            <person name="Ryan C.M."/>
            <person name="Banfield J.F."/>
        </authorList>
    </citation>
    <scope>NUCLEOTIDE SEQUENCE [LARGE SCALE GENOMIC DNA]</scope>
    <source>
        <strain evidence="1">CG11_big_fil_rev_8_21_14_0_20_40_12</strain>
    </source>
</reference>
<gene>
    <name evidence="1" type="ORF">COV89_03910</name>
</gene>
<protein>
    <submittedName>
        <fullName evidence="1">HicB family protein</fullName>
    </submittedName>
</protein>
<dbReference type="Gene3D" id="3.30.160.250">
    <property type="match status" value="1"/>
</dbReference>
<accession>A0A2H0KF08</accession>
<organism evidence="1 2">
    <name type="scientific">Candidatus Shapirobacteria bacterium CG11_big_fil_rev_8_21_14_0_20_40_12</name>
    <dbReference type="NCBI Taxonomy" id="1974889"/>
    <lineage>
        <taxon>Bacteria</taxon>
        <taxon>Candidatus Shapironibacteriota</taxon>
    </lineage>
</organism>
<sequence length="72" mass="8383">MRKINLKNIVWKEGKYFVSQCLNVEVSSFGKTKKESLKNLNEALELYFEEVKTPKIIEIEKPEVVGLPFCYA</sequence>
<dbReference type="Proteomes" id="UP000231371">
    <property type="component" value="Unassembled WGS sequence"/>
</dbReference>
<dbReference type="SUPFAM" id="SSF143100">
    <property type="entry name" value="TTHA1013/TTHA0281-like"/>
    <property type="match status" value="1"/>
</dbReference>
<dbReference type="InterPro" id="IPR035069">
    <property type="entry name" value="TTHA1013/TTHA0281-like"/>
</dbReference>
<comment type="caution">
    <text evidence="1">The sequence shown here is derived from an EMBL/GenBank/DDBJ whole genome shotgun (WGS) entry which is preliminary data.</text>
</comment>
<evidence type="ECO:0000313" key="1">
    <source>
        <dbReference type="EMBL" id="PIQ69807.1"/>
    </source>
</evidence>
<proteinExistence type="predicted"/>
<dbReference type="EMBL" id="PCVI01000062">
    <property type="protein sequence ID" value="PIQ69807.1"/>
    <property type="molecule type" value="Genomic_DNA"/>
</dbReference>
<dbReference type="AlphaFoldDB" id="A0A2H0KF08"/>